<evidence type="ECO:0000256" key="1">
    <source>
        <dbReference type="SAM" id="MobiDB-lite"/>
    </source>
</evidence>
<evidence type="ECO:0000313" key="3">
    <source>
        <dbReference type="Proteomes" id="UP000265100"/>
    </source>
</evidence>
<accession>A0AAX7VRK6</accession>
<dbReference type="Ensembl" id="ENSACLT00000094893.1">
    <property type="protein sequence ID" value="ENSACLP00000084459.1"/>
    <property type="gene ID" value="ENSACLG00000035316.1"/>
</dbReference>
<dbReference type="Proteomes" id="UP000265100">
    <property type="component" value="Unplaced"/>
</dbReference>
<name>A0AAX7VRK6_ASTCA</name>
<sequence length="64" mass="7358">MLLTSHMKSDWFSPSVSPSDSMRPDSWTKCADDEKHEAYQGHCADQRRLCIQQRAESVLCPFRG</sequence>
<organism evidence="2 3">
    <name type="scientific">Astatotilapia calliptera</name>
    <name type="common">Eastern happy</name>
    <name type="synonym">Chromis callipterus</name>
    <dbReference type="NCBI Taxonomy" id="8154"/>
    <lineage>
        <taxon>Eukaryota</taxon>
        <taxon>Metazoa</taxon>
        <taxon>Chordata</taxon>
        <taxon>Craniata</taxon>
        <taxon>Vertebrata</taxon>
        <taxon>Euteleostomi</taxon>
        <taxon>Actinopterygii</taxon>
        <taxon>Neopterygii</taxon>
        <taxon>Teleostei</taxon>
        <taxon>Neoteleostei</taxon>
        <taxon>Acanthomorphata</taxon>
        <taxon>Ovalentaria</taxon>
        <taxon>Cichlomorphae</taxon>
        <taxon>Cichliformes</taxon>
        <taxon>Cichlidae</taxon>
        <taxon>African cichlids</taxon>
        <taxon>Pseudocrenilabrinae</taxon>
        <taxon>Haplochromini</taxon>
        <taxon>Astatotilapia</taxon>
    </lineage>
</organism>
<reference evidence="2" key="1">
    <citation type="submission" date="2025-08" db="UniProtKB">
        <authorList>
            <consortium name="Ensembl"/>
        </authorList>
    </citation>
    <scope>IDENTIFICATION</scope>
</reference>
<reference evidence="2" key="2">
    <citation type="submission" date="2025-09" db="UniProtKB">
        <authorList>
            <consortium name="Ensembl"/>
        </authorList>
    </citation>
    <scope>IDENTIFICATION</scope>
</reference>
<keyword evidence="3" id="KW-1185">Reference proteome</keyword>
<proteinExistence type="predicted"/>
<dbReference type="AlphaFoldDB" id="A0AAX7VRK6"/>
<evidence type="ECO:0000313" key="2">
    <source>
        <dbReference type="Ensembl" id="ENSACLP00000084459.1"/>
    </source>
</evidence>
<feature type="region of interest" description="Disordered" evidence="1">
    <location>
        <begin position="1"/>
        <end position="28"/>
    </location>
</feature>
<dbReference type="GeneTree" id="ENSGT01120000277575"/>
<protein>
    <submittedName>
        <fullName evidence="2">Uncharacterized protein</fullName>
    </submittedName>
</protein>